<dbReference type="InterPro" id="IPR005850">
    <property type="entry name" value="GalP_Utransf_C"/>
</dbReference>
<dbReference type="RefSeq" id="WP_134749809.1">
    <property type="nucleotide sequence ID" value="NZ_MYFO02000007.1"/>
</dbReference>
<gene>
    <name evidence="10" type="primary">galT</name>
    <name evidence="14" type="ORF">B5M42_03585</name>
</gene>
<organism evidence="14 15">
    <name type="scientific">Paenibacillus athensensis</name>
    <dbReference type="NCBI Taxonomy" id="1967502"/>
    <lineage>
        <taxon>Bacteria</taxon>
        <taxon>Bacillati</taxon>
        <taxon>Bacillota</taxon>
        <taxon>Bacilli</taxon>
        <taxon>Bacillales</taxon>
        <taxon>Paenibacillaceae</taxon>
        <taxon>Paenibacillus</taxon>
    </lineage>
</organism>
<accession>A0A4Y8Q9D8</accession>
<dbReference type="InterPro" id="IPR000766">
    <property type="entry name" value="GalP_uridyl_Trfase_II"/>
</dbReference>
<feature type="domain" description="Galactose-1-phosphate uridyl transferase N-terminal" evidence="12">
    <location>
        <begin position="152"/>
        <end position="322"/>
    </location>
</feature>
<dbReference type="InterPro" id="IPR005849">
    <property type="entry name" value="GalP_Utransf_N"/>
</dbReference>
<feature type="region of interest" description="Disordered" evidence="11">
    <location>
        <begin position="1"/>
        <end position="76"/>
    </location>
</feature>
<evidence type="ECO:0000259" key="12">
    <source>
        <dbReference type="Pfam" id="PF01087"/>
    </source>
</evidence>
<feature type="compositionally biased region" description="Low complexity" evidence="11">
    <location>
        <begin position="57"/>
        <end position="76"/>
    </location>
</feature>
<dbReference type="PANTHER" id="PTHR39191">
    <property type="entry name" value="GALACTOSE-1-PHOSPHATE URIDYLYLTRANSFERASE"/>
    <property type="match status" value="1"/>
</dbReference>
<keyword evidence="9 10" id="KW-0119">Carbohydrate metabolism</keyword>
<keyword evidence="5 10" id="KW-0963">Cytoplasm</keyword>
<comment type="similarity">
    <text evidence="4 10">Belongs to the galactose-1-phosphate uridylyltransferase type 2 family.</text>
</comment>
<comment type="catalytic activity">
    <reaction evidence="1 10">
        <text>alpha-D-galactose 1-phosphate + UDP-alpha-D-glucose = alpha-D-glucose 1-phosphate + UDP-alpha-D-galactose</text>
        <dbReference type="Rhea" id="RHEA:13989"/>
        <dbReference type="ChEBI" id="CHEBI:58336"/>
        <dbReference type="ChEBI" id="CHEBI:58601"/>
        <dbReference type="ChEBI" id="CHEBI:58885"/>
        <dbReference type="ChEBI" id="CHEBI:66914"/>
        <dbReference type="EC" id="2.7.7.12"/>
    </reaction>
</comment>
<feature type="domain" description="Galactose-1-phosphate uridyl transferase C-terminal" evidence="13">
    <location>
        <begin position="338"/>
        <end position="519"/>
    </location>
</feature>
<evidence type="ECO:0000256" key="1">
    <source>
        <dbReference type="ARBA" id="ARBA00001107"/>
    </source>
</evidence>
<dbReference type="HAMAP" id="MF_00571">
    <property type="entry name" value="GalP_UDP_trans"/>
    <property type="match status" value="1"/>
</dbReference>
<evidence type="ECO:0000256" key="9">
    <source>
        <dbReference type="ARBA" id="ARBA00023277"/>
    </source>
</evidence>
<evidence type="ECO:0000256" key="8">
    <source>
        <dbReference type="ARBA" id="ARBA00023144"/>
    </source>
</evidence>
<dbReference type="EC" id="2.7.7.12" evidence="10"/>
<evidence type="ECO:0000256" key="4">
    <source>
        <dbReference type="ARBA" id="ARBA00008706"/>
    </source>
</evidence>
<dbReference type="Proteomes" id="UP000298246">
    <property type="component" value="Unassembled WGS sequence"/>
</dbReference>
<dbReference type="OrthoDB" id="2293at2"/>
<evidence type="ECO:0000256" key="6">
    <source>
        <dbReference type="ARBA" id="ARBA00022679"/>
    </source>
</evidence>
<dbReference type="PANTHER" id="PTHR39191:SF1">
    <property type="entry name" value="DUF4922 DOMAIN-CONTAINING PROTEIN"/>
    <property type="match status" value="1"/>
</dbReference>
<evidence type="ECO:0000256" key="5">
    <source>
        <dbReference type="ARBA" id="ARBA00022490"/>
    </source>
</evidence>
<reference evidence="14 15" key="1">
    <citation type="submission" date="2017-03" db="EMBL/GenBank/DDBJ databases">
        <title>Isolation of Levoglucosan Utilizing Bacteria.</title>
        <authorList>
            <person name="Arya A.S."/>
        </authorList>
    </citation>
    <scope>NUCLEOTIDE SEQUENCE [LARGE SCALE GENOMIC DNA]</scope>
    <source>
        <strain evidence="14 15">MEC069</strain>
    </source>
</reference>
<dbReference type="Pfam" id="PF01087">
    <property type="entry name" value="GalP_UDP_transf"/>
    <property type="match status" value="1"/>
</dbReference>
<evidence type="ECO:0000313" key="15">
    <source>
        <dbReference type="Proteomes" id="UP000298246"/>
    </source>
</evidence>
<evidence type="ECO:0000259" key="13">
    <source>
        <dbReference type="Pfam" id="PF02744"/>
    </source>
</evidence>
<keyword evidence="7 10" id="KW-0548">Nucleotidyltransferase</keyword>
<dbReference type="AlphaFoldDB" id="A0A4Y8Q9D8"/>
<protein>
    <recommendedName>
        <fullName evidence="10">Galactose-1-phosphate uridylyltransferase</fullName>
        <shortName evidence="10">Gal-1-P uridylyltransferase</shortName>
        <ecNumber evidence="10">2.7.7.12</ecNumber>
    </recommendedName>
    <alternativeName>
        <fullName evidence="10">UDP-glucose--hexose-1-phosphate uridylyltransferase</fullName>
    </alternativeName>
</protein>
<dbReference type="UniPathway" id="UPA00214"/>
<comment type="subcellular location">
    <subcellularLocation>
        <location evidence="2 10">Cytoplasm</location>
    </subcellularLocation>
</comment>
<evidence type="ECO:0000256" key="11">
    <source>
        <dbReference type="SAM" id="MobiDB-lite"/>
    </source>
</evidence>
<evidence type="ECO:0000256" key="2">
    <source>
        <dbReference type="ARBA" id="ARBA00004496"/>
    </source>
</evidence>
<keyword evidence="15" id="KW-1185">Reference proteome</keyword>
<proteinExistence type="inferred from homology"/>
<evidence type="ECO:0000313" key="14">
    <source>
        <dbReference type="EMBL" id="TFE90917.1"/>
    </source>
</evidence>
<dbReference type="GO" id="GO:0005737">
    <property type="term" value="C:cytoplasm"/>
    <property type="evidence" value="ECO:0007669"/>
    <property type="project" value="UniProtKB-SubCell"/>
</dbReference>
<keyword evidence="8 10" id="KW-0299">Galactose metabolism</keyword>
<name>A0A4Y8Q9D8_9BACL</name>
<dbReference type="EMBL" id="MYFO01000003">
    <property type="protein sequence ID" value="TFE90917.1"/>
    <property type="molecule type" value="Genomic_DNA"/>
</dbReference>
<keyword evidence="6 10" id="KW-0808">Transferase</keyword>
<comment type="pathway">
    <text evidence="3 10">Carbohydrate metabolism; galactose metabolism.</text>
</comment>
<comment type="caution">
    <text evidence="14">The sequence shown here is derived from an EMBL/GenBank/DDBJ whole genome shotgun (WGS) entry which is preliminary data.</text>
</comment>
<evidence type="ECO:0000256" key="10">
    <source>
        <dbReference type="HAMAP-Rule" id="MF_00571"/>
    </source>
</evidence>
<dbReference type="GO" id="GO:0008108">
    <property type="term" value="F:UDP-glucose:hexose-1-phosphate uridylyltransferase activity"/>
    <property type="evidence" value="ECO:0007669"/>
    <property type="project" value="UniProtKB-UniRule"/>
</dbReference>
<dbReference type="NCBIfam" id="NF003629">
    <property type="entry name" value="PRK05270.1-2"/>
    <property type="match status" value="1"/>
</dbReference>
<dbReference type="Pfam" id="PF02744">
    <property type="entry name" value="GalP_UDP_tr_C"/>
    <property type="match status" value="1"/>
</dbReference>
<sequence length="609" mass="66554">MDKQKRAEAWEGAQPGDGARAAAAAGQGSPQAAGTGPQAVTGVVREAWPRGARTADGAKPPAVAGPQAGGPTVAGAAGDAEALSTADVDLRLARGVERLLRFAQQARLLEPLDVYAARNGLLHMLGVAEPYAGELPEERLDSAAGLLTELLDAAHAKGLLPANTTTQRDLFDTALMGLLLGRPSEVVSRFWSLAHQQGAEAATSYLYKLSIDSNYIRMDRIRRNPQWLTPTEYGDLEITVNLSRPEKDPQEIALLKTLAPSSYPACLLCADNIGYAGRLDHPARQNLRVIPLELDGEGWFLQYSPYVYYNEHSIVFHESHIPMKMNSATFRRLLDFVDRFPHYFIGSNADLPIVGGSILNHEHYQAGRHTFPMELAASEAVFTHVAYPGTKAAIIKWPMSVLRISGHDRSALLALAYRLLADWQSYSDPAAEILAFTKQPDGTKTPHNTITPIARRNKRGEYEIDLVLRNNRTNAAYPGGIFHPHEHLHHIKKENIGLIEVMGLAVLPGRLQEELATIATLLSGGAGYDRAAVSRDNRHPLFKHALWIEELLTQYGWRLSPDQAAKALQQAVGRKFLAVLEDAGVFKRTASGQAAFGRFLAAGGFRKLH</sequence>
<dbReference type="GO" id="GO:0006012">
    <property type="term" value="P:galactose metabolic process"/>
    <property type="evidence" value="ECO:0007669"/>
    <property type="project" value="UniProtKB-UniRule"/>
</dbReference>
<feature type="compositionally biased region" description="Low complexity" evidence="11">
    <location>
        <begin position="12"/>
        <end position="39"/>
    </location>
</feature>
<evidence type="ECO:0000256" key="7">
    <source>
        <dbReference type="ARBA" id="ARBA00022695"/>
    </source>
</evidence>
<evidence type="ECO:0000256" key="3">
    <source>
        <dbReference type="ARBA" id="ARBA00004947"/>
    </source>
</evidence>